<gene>
    <name evidence="3" type="ORF">Slati_2971000</name>
</gene>
<sequence length="115" mass="12987">MVETSITINGVAFVVDCGKAKETSFDLLNNTPCLLPSWITKALARQLVKSAKAQFSDRDFSDHLAVRAFDGWNDIEREHSGYEYCWRNFLSIQNSNSNWSPAKAVPLSAQRCWLS</sequence>
<organism evidence="3">
    <name type="scientific">Sesamum latifolium</name>
    <dbReference type="NCBI Taxonomy" id="2727402"/>
    <lineage>
        <taxon>Eukaryota</taxon>
        <taxon>Viridiplantae</taxon>
        <taxon>Streptophyta</taxon>
        <taxon>Embryophyta</taxon>
        <taxon>Tracheophyta</taxon>
        <taxon>Spermatophyta</taxon>
        <taxon>Magnoliopsida</taxon>
        <taxon>eudicotyledons</taxon>
        <taxon>Gunneridae</taxon>
        <taxon>Pentapetalae</taxon>
        <taxon>asterids</taxon>
        <taxon>lamiids</taxon>
        <taxon>Lamiales</taxon>
        <taxon>Pedaliaceae</taxon>
        <taxon>Sesamum</taxon>
    </lineage>
</organism>
<evidence type="ECO:0000256" key="1">
    <source>
        <dbReference type="ARBA" id="ARBA00012552"/>
    </source>
</evidence>
<accession>A0AAW2VET1</accession>
<keyword evidence="3" id="KW-0067">ATP-binding</keyword>
<dbReference type="EMBL" id="JACGWN010000010">
    <property type="protein sequence ID" value="KAL0427962.1"/>
    <property type="molecule type" value="Genomic_DNA"/>
</dbReference>
<dbReference type="PANTHER" id="PTHR18934:SF229">
    <property type="entry name" value="DEXH-BOX ATP-DEPENDENT RNA HELICASE DEXH3"/>
    <property type="match status" value="1"/>
</dbReference>
<name>A0AAW2VET1_9LAMI</name>
<protein>
    <recommendedName>
        <fullName evidence="1">RNA helicase</fullName>
        <ecNumber evidence="1">3.6.4.13</ecNumber>
    </recommendedName>
</protein>
<comment type="catalytic activity">
    <reaction evidence="2">
        <text>ATP + H2O = ADP + phosphate + H(+)</text>
        <dbReference type="Rhea" id="RHEA:13065"/>
        <dbReference type="ChEBI" id="CHEBI:15377"/>
        <dbReference type="ChEBI" id="CHEBI:15378"/>
        <dbReference type="ChEBI" id="CHEBI:30616"/>
        <dbReference type="ChEBI" id="CHEBI:43474"/>
        <dbReference type="ChEBI" id="CHEBI:456216"/>
        <dbReference type="EC" id="3.6.4.13"/>
    </reaction>
</comment>
<keyword evidence="3" id="KW-0547">Nucleotide-binding</keyword>
<comment type="caution">
    <text evidence="3">The sequence shown here is derived from an EMBL/GenBank/DDBJ whole genome shotgun (WGS) entry which is preliminary data.</text>
</comment>
<dbReference type="EC" id="3.6.4.13" evidence="1"/>
<dbReference type="PANTHER" id="PTHR18934">
    <property type="entry name" value="ATP-DEPENDENT RNA HELICASE"/>
    <property type="match status" value="1"/>
</dbReference>
<keyword evidence="3" id="KW-0378">Hydrolase</keyword>
<dbReference type="GO" id="GO:0003724">
    <property type="term" value="F:RNA helicase activity"/>
    <property type="evidence" value="ECO:0007669"/>
    <property type="project" value="UniProtKB-EC"/>
</dbReference>
<dbReference type="InterPro" id="IPR027417">
    <property type="entry name" value="P-loop_NTPase"/>
</dbReference>
<evidence type="ECO:0000256" key="2">
    <source>
        <dbReference type="ARBA" id="ARBA00047984"/>
    </source>
</evidence>
<dbReference type="Gene3D" id="3.40.50.300">
    <property type="entry name" value="P-loop containing nucleotide triphosphate hydrolases"/>
    <property type="match status" value="1"/>
</dbReference>
<dbReference type="AlphaFoldDB" id="A0AAW2VET1"/>
<proteinExistence type="predicted"/>
<keyword evidence="3" id="KW-0347">Helicase</keyword>
<dbReference type="GO" id="GO:0005634">
    <property type="term" value="C:nucleus"/>
    <property type="evidence" value="ECO:0007669"/>
    <property type="project" value="TreeGrafter"/>
</dbReference>
<reference evidence="3" key="1">
    <citation type="submission" date="2020-06" db="EMBL/GenBank/DDBJ databases">
        <authorList>
            <person name="Li T."/>
            <person name="Hu X."/>
            <person name="Zhang T."/>
            <person name="Song X."/>
            <person name="Zhang H."/>
            <person name="Dai N."/>
            <person name="Sheng W."/>
            <person name="Hou X."/>
            <person name="Wei L."/>
        </authorList>
    </citation>
    <scope>NUCLEOTIDE SEQUENCE</scope>
    <source>
        <strain evidence="3">KEN1</strain>
        <tissue evidence="3">Leaf</tissue>
    </source>
</reference>
<dbReference type="GO" id="GO:0003723">
    <property type="term" value="F:RNA binding"/>
    <property type="evidence" value="ECO:0007669"/>
    <property type="project" value="TreeGrafter"/>
</dbReference>
<evidence type="ECO:0000313" key="3">
    <source>
        <dbReference type="EMBL" id="KAL0427962.1"/>
    </source>
</evidence>
<reference evidence="3" key="2">
    <citation type="journal article" date="2024" name="Plant">
        <title>Genomic evolution and insights into agronomic trait innovations of Sesamum species.</title>
        <authorList>
            <person name="Miao H."/>
            <person name="Wang L."/>
            <person name="Qu L."/>
            <person name="Liu H."/>
            <person name="Sun Y."/>
            <person name="Le M."/>
            <person name="Wang Q."/>
            <person name="Wei S."/>
            <person name="Zheng Y."/>
            <person name="Lin W."/>
            <person name="Duan Y."/>
            <person name="Cao H."/>
            <person name="Xiong S."/>
            <person name="Wang X."/>
            <person name="Wei L."/>
            <person name="Li C."/>
            <person name="Ma Q."/>
            <person name="Ju M."/>
            <person name="Zhao R."/>
            <person name="Li G."/>
            <person name="Mu C."/>
            <person name="Tian Q."/>
            <person name="Mei H."/>
            <person name="Zhang T."/>
            <person name="Gao T."/>
            <person name="Zhang H."/>
        </authorList>
    </citation>
    <scope>NUCLEOTIDE SEQUENCE</scope>
    <source>
        <strain evidence="3">KEN1</strain>
    </source>
</reference>